<feature type="region of interest" description="Disordered" evidence="6">
    <location>
        <begin position="459"/>
        <end position="483"/>
    </location>
</feature>
<sequence length="483" mass="51706">MALTEESIGELCGVLGNKGVLTGNAAGPRYRTDPRGIGEVLPALVLRPANTDEVSRVMAICHAENQPVVVQGGMTGLVIGARPQAGEVVLSLERMNRVEKVDPEAGTMVVQAGTPLQVVQDCANAHDRFYPLDLGARGSCTIGGNLATNAGGNRVLRYGMTRNLALGLEVVLADGTVLSNLTGYLKNNTGYDLKHLFIGSEGTLGLITRATLRIFPKPRTQIVGFCAIDSFAAVVETMTHLQQSLGADLSAFEVIWCDTYTATISDVAGITPPLPTGSAFYVLTELMGSDKRHDRDKFETALQDAMQKGLISDAVVSQSDREVDNLWAVRDGMAEAMGQQQPAVGFDVSLDIPDMANLESTLRQRLADALGKVRLFIGGHLADGNLHLVAKHVGADPQPRELIESIVYGLIGEIGGSVSAEHGIGTLKRDHLPQSRTPAELAVMRNLKDMLDPKALLGRGRILPPRDHSENITPLSRNPDNEF</sequence>
<dbReference type="RefSeq" id="WP_316782747.1">
    <property type="nucleotide sequence ID" value="NZ_JASMWN010000045.1"/>
</dbReference>
<feature type="domain" description="FAD-binding PCMH-type" evidence="7">
    <location>
        <begin position="38"/>
        <end position="217"/>
    </location>
</feature>
<evidence type="ECO:0000256" key="6">
    <source>
        <dbReference type="SAM" id="MobiDB-lite"/>
    </source>
</evidence>
<evidence type="ECO:0000256" key="2">
    <source>
        <dbReference type="ARBA" id="ARBA00008000"/>
    </source>
</evidence>
<dbReference type="Proteomes" id="UP001255416">
    <property type="component" value="Unassembled WGS sequence"/>
</dbReference>
<dbReference type="Gene3D" id="3.30.70.2190">
    <property type="match status" value="1"/>
</dbReference>
<keyword evidence="3" id="KW-0285">Flavoprotein</keyword>
<comment type="cofactor">
    <cofactor evidence="1">
        <name>FAD</name>
        <dbReference type="ChEBI" id="CHEBI:57692"/>
    </cofactor>
</comment>
<organism evidence="8 9">
    <name type="scientific">Sedimentitalea todarodis</name>
    <dbReference type="NCBI Taxonomy" id="1631240"/>
    <lineage>
        <taxon>Bacteria</taxon>
        <taxon>Pseudomonadati</taxon>
        <taxon>Pseudomonadota</taxon>
        <taxon>Alphaproteobacteria</taxon>
        <taxon>Rhodobacterales</taxon>
        <taxon>Paracoccaceae</taxon>
        <taxon>Sedimentitalea</taxon>
    </lineage>
</organism>
<dbReference type="InterPro" id="IPR004113">
    <property type="entry name" value="FAD-bd_oxidored_4_C"/>
</dbReference>
<dbReference type="EMBL" id="JASMWN010000045">
    <property type="protein sequence ID" value="MDU9007096.1"/>
    <property type="molecule type" value="Genomic_DNA"/>
</dbReference>
<dbReference type="InterPro" id="IPR016167">
    <property type="entry name" value="FAD-bd_PCMH_sub1"/>
</dbReference>
<comment type="similarity">
    <text evidence="2">Belongs to the FAD-binding oxidoreductase/transferase type 4 family.</text>
</comment>
<dbReference type="InterPro" id="IPR051264">
    <property type="entry name" value="FAD-oxidored/transferase_4"/>
</dbReference>
<dbReference type="InterPro" id="IPR016166">
    <property type="entry name" value="FAD-bd_PCMH"/>
</dbReference>
<dbReference type="InterPro" id="IPR016171">
    <property type="entry name" value="Vanillyl_alc_oxidase_C-sub2"/>
</dbReference>
<dbReference type="InterPro" id="IPR036318">
    <property type="entry name" value="FAD-bd_PCMH-like_sf"/>
</dbReference>
<evidence type="ECO:0000256" key="4">
    <source>
        <dbReference type="ARBA" id="ARBA00022827"/>
    </source>
</evidence>
<dbReference type="Gene3D" id="3.30.70.2740">
    <property type="match status" value="1"/>
</dbReference>
<keyword evidence="4" id="KW-0274">FAD</keyword>
<dbReference type="InterPro" id="IPR016169">
    <property type="entry name" value="FAD-bd_PCMH_sub2"/>
</dbReference>
<keyword evidence="9" id="KW-1185">Reference proteome</keyword>
<dbReference type="SUPFAM" id="SSF56176">
    <property type="entry name" value="FAD-binding/transporter-associated domain-like"/>
    <property type="match status" value="1"/>
</dbReference>
<reference evidence="9" key="1">
    <citation type="submission" date="2023-05" db="EMBL/GenBank/DDBJ databases">
        <title>Sedimentitalea sp. nov. JM2-8.</title>
        <authorList>
            <person name="Huang J."/>
        </authorList>
    </citation>
    <scope>NUCLEOTIDE SEQUENCE [LARGE SCALE GENOMIC DNA]</scope>
    <source>
        <strain evidence="9">KHS03</strain>
    </source>
</reference>
<dbReference type="Gene3D" id="3.30.43.10">
    <property type="entry name" value="Uridine Diphospho-n-acetylenolpyruvylglucosamine Reductase, domain 2"/>
    <property type="match status" value="1"/>
</dbReference>
<gene>
    <name evidence="8" type="ORF">QO231_25070</name>
</gene>
<evidence type="ECO:0000313" key="8">
    <source>
        <dbReference type="EMBL" id="MDU9007096.1"/>
    </source>
</evidence>
<dbReference type="Gene3D" id="3.30.465.10">
    <property type="match status" value="1"/>
</dbReference>
<evidence type="ECO:0000256" key="3">
    <source>
        <dbReference type="ARBA" id="ARBA00022630"/>
    </source>
</evidence>
<dbReference type="Pfam" id="PF01565">
    <property type="entry name" value="FAD_binding_4"/>
    <property type="match status" value="1"/>
</dbReference>
<feature type="compositionally biased region" description="Polar residues" evidence="6">
    <location>
        <begin position="471"/>
        <end position="483"/>
    </location>
</feature>
<evidence type="ECO:0000313" key="9">
    <source>
        <dbReference type="Proteomes" id="UP001255416"/>
    </source>
</evidence>
<evidence type="ECO:0000256" key="1">
    <source>
        <dbReference type="ARBA" id="ARBA00001974"/>
    </source>
</evidence>
<dbReference type="SUPFAM" id="SSF55103">
    <property type="entry name" value="FAD-linked oxidases, C-terminal domain"/>
    <property type="match status" value="1"/>
</dbReference>
<proteinExistence type="inferred from homology"/>
<dbReference type="PANTHER" id="PTHR43716:SF1">
    <property type="entry name" value="D-2-HYDROXYGLUTARATE DEHYDROGENASE, MITOCHONDRIAL"/>
    <property type="match status" value="1"/>
</dbReference>
<evidence type="ECO:0000256" key="5">
    <source>
        <dbReference type="ARBA" id="ARBA00023002"/>
    </source>
</evidence>
<evidence type="ECO:0000259" key="7">
    <source>
        <dbReference type="PROSITE" id="PS51387"/>
    </source>
</evidence>
<accession>A0ABU3VLP5</accession>
<comment type="caution">
    <text evidence="8">The sequence shown here is derived from an EMBL/GenBank/DDBJ whole genome shotgun (WGS) entry which is preliminary data.</text>
</comment>
<keyword evidence="5" id="KW-0560">Oxidoreductase</keyword>
<protein>
    <submittedName>
        <fullName evidence="8">FAD-binding oxidoreductase</fullName>
    </submittedName>
</protein>
<dbReference type="Pfam" id="PF02913">
    <property type="entry name" value="FAD-oxidase_C"/>
    <property type="match status" value="1"/>
</dbReference>
<dbReference type="PROSITE" id="PS51387">
    <property type="entry name" value="FAD_PCMH"/>
    <property type="match status" value="1"/>
</dbReference>
<dbReference type="InterPro" id="IPR016164">
    <property type="entry name" value="FAD-linked_Oxase-like_C"/>
</dbReference>
<dbReference type="InterPro" id="IPR006094">
    <property type="entry name" value="Oxid_FAD_bind_N"/>
</dbReference>
<name>A0ABU3VLP5_9RHOB</name>
<dbReference type="Gene3D" id="1.10.45.10">
    <property type="entry name" value="Vanillyl-alcohol Oxidase, Chain A, domain 4"/>
    <property type="match status" value="1"/>
</dbReference>
<dbReference type="PANTHER" id="PTHR43716">
    <property type="entry name" value="D-2-HYDROXYGLUTARATE DEHYDROGENASE, MITOCHONDRIAL"/>
    <property type="match status" value="1"/>
</dbReference>